<dbReference type="CDD" id="cd07379">
    <property type="entry name" value="MPP_239FB"/>
    <property type="match status" value="1"/>
</dbReference>
<reference evidence="3 4" key="1">
    <citation type="submission" date="2017-10" db="EMBL/GenBank/DDBJ databases">
        <title>Comparative genomics in systemic dimorphic fungi from Ajellomycetaceae.</title>
        <authorList>
            <person name="Munoz J.F."/>
            <person name="Mcewen J.G."/>
            <person name="Clay O.K."/>
            <person name="Cuomo C.A."/>
        </authorList>
    </citation>
    <scope>NUCLEOTIDE SEQUENCE [LARGE SCALE GENOMIC DNA]</scope>
    <source>
        <strain evidence="3 4">UAMH7299</strain>
    </source>
</reference>
<dbReference type="InterPro" id="IPR004843">
    <property type="entry name" value="Calcineurin-like_PHP"/>
</dbReference>
<dbReference type="AlphaFoldDB" id="A0A2B7YHA8"/>
<protein>
    <recommendedName>
        <fullName evidence="2">Calcineurin-like phosphoesterase domain-containing protein</fullName>
    </recommendedName>
</protein>
<dbReference type="PANTHER" id="PTHR12905">
    <property type="entry name" value="METALLOPHOSPHOESTERASE"/>
    <property type="match status" value="1"/>
</dbReference>
<dbReference type="Pfam" id="PF00149">
    <property type="entry name" value="Metallophos"/>
    <property type="match status" value="1"/>
</dbReference>
<dbReference type="InterPro" id="IPR029052">
    <property type="entry name" value="Metallo-depent_PP-like"/>
</dbReference>
<comment type="caution">
    <text evidence="3">The sequence shown here is derived from an EMBL/GenBank/DDBJ whole genome shotgun (WGS) entry which is preliminary data.</text>
</comment>
<gene>
    <name evidence="3" type="ORF">AJ80_03556</name>
</gene>
<keyword evidence="4" id="KW-1185">Reference proteome</keyword>
<evidence type="ECO:0000313" key="3">
    <source>
        <dbReference type="EMBL" id="PGH20411.1"/>
    </source>
</evidence>
<dbReference type="PANTHER" id="PTHR12905:SF16">
    <property type="entry name" value="SER_THR PROTEIN PHOSPHATASE FAMILY PROTEIN (AFU_ORTHOLOGUE AFUA_1G06000)"/>
    <property type="match status" value="1"/>
</dbReference>
<organism evidence="3 4">
    <name type="scientific">Polytolypa hystricis (strain UAMH7299)</name>
    <dbReference type="NCBI Taxonomy" id="1447883"/>
    <lineage>
        <taxon>Eukaryota</taxon>
        <taxon>Fungi</taxon>
        <taxon>Dikarya</taxon>
        <taxon>Ascomycota</taxon>
        <taxon>Pezizomycotina</taxon>
        <taxon>Eurotiomycetes</taxon>
        <taxon>Eurotiomycetidae</taxon>
        <taxon>Onygenales</taxon>
        <taxon>Onygenales incertae sedis</taxon>
        <taxon>Polytolypa</taxon>
    </lineage>
</organism>
<accession>A0A2B7YHA8</accession>
<dbReference type="OrthoDB" id="630188at2759"/>
<feature type="region of interest" description="Disordered" evidence="1">
    <location>
        <begin position="226"/>
        <end position="245"/>
    </location>
</feature>
<dbReference type="SUPFAM" id="SSF56300">
    <property type="entry name" value="Metallo-dependent phosphatases"/>
    <property type="match status" value="1"/>
</dbReference>
<dbReference type="EMBL" id="PDNA01000040">
    <property type="protein sequence ID" value="PGH20411.1"/>
    <property type="molecule type" value="Genomic_DNA"/>
</dbReference>
<proteinExistence type="predicted"/>
<name>A0A2B7YHA8_POLH7</name>
<dbReference type="Proteomes" id="UP000224634">
    <property type="component" value="Unassembled WGS sequence"/>
</dbReference>
<feature type="domain" description="Calcineurin-like phosphoesterase" evidence="2">
    <location>
        <begin position="5"/>
        <end position="211"/>
    </location>
</feature>
<dbReference type="InterPro" id="IPR051693">
    <property type="entry name" value="UPF0046_metallophosphoest"/>
</dbReference>
<dbReference type="Gene3D" id="3.60.21.10">
    <property type="match status" value="1"/>
</dbReference>
<evidence type="ECO:0000313" key="4">
    <source>
        <dbReference type="Proteomes" id="UP000224634"/>
    </source>
</evidence>
<evidence type="ECO:0000259" key="2">
    <source>
        <dbReference type="Pfam" id="PF00149"/>
    </source>
</evidence>
<evidence type="ECO:0000256" key="1">
    <source>
        <dbReference type="SAM" id="MobiDB-lite"/>
    </source>
</evidence>
<sequence>MVRTRIVCVSDTHNHSPKNGAFKLPKGDVLIHAGDLTNQGSLSELRRTVEWIEEADFEAKIVIAGNHDITLDSQFYSSHGHTFHNQNLESPSECLSLFTSPSSSITYLNHQSTTIRLSNPDGPQTAFKVFGSPYSPRRGKWAFSYSPDSEDEARTLWSAIPADADIVVTHTPPFSHCDEVAGEGSVGCKILQQTLAHVVRPRLAVCGHVHESRGYERVRWAAAAPFPAEQDSSAPPPPPAPGAELVSATRRGILPPQGSKKQCLIDLTGKRGEVRLDNDGAGSGRWETCVVNAAVMASHWPHRGGRKFWAPLVVDVDLPAAEEEWGKRRR</sequence>
<dbReference type="GO" id="GO:0016787">
    <property type="term" value="F:hydrolase activity"/>
    <property type="evidence" value="ECO:0007669"/>
    <property type="project" value="InterPro"/>
</dbReference>